<evidence type="ECO:0000256" key="1">
    <source>
        <dbReference type="ARBA" id="ARBA00007317"/>
    </source>
</evidence>
<evidence type="ECO:0000313" key="12">
    <source>
        <dbReference type="EMBL" id="RMB08784.1"/>
    </source>
</evidence>
<evidence type="ECO:0000259" key="10">
    <source>
        <dbReference type="PROSITE" id="PS50968"/>
    </source>
</evidence>
<dbReference type="RefSeq" id="WP_121938118.1">
    <property type="nucleotide sequence ID" value="NZ_REFR01000010.1"/>
</dbReference>
<protein>
    <recommendedName>
        <fullName evidence="8">Acetyltransferase component of pyruvate dehydrogenase complex</fullName>
        <ecNumber evidence="8">2.3.1.12</ecNumber>
    </recommendedName>
</protein>
<dbReference type="Pfam" id="PF00198">
    <property type="entry name" value="2-oxoacid_dh"/>
    <property type="match status" value="1"/>
</dbReference>
<dbReference type="InterPro" id="IPR036625">
    <property type="entry name" value="E3-bd_dom_sf"/>
</dbReference>
<comment type="cofactor">
    <cofactor evidence="8">
        <name>(R)-lipoate</name>
        <dbReference type="ChEBI" id="CHEBI:83088"/>
    </cofactor>
    <text evidence="8">Binds 1 lipoyl cofactor covalently.</text>
</comment>
<dbReference type="InterPro" id="IPR004167">
    <property type="entry name" value="PSBD"/>
</dbReference>
<evidence type="ECO:0000256" key="8">
    <source>
        <dbReference type="RuleBase" id="RU361137"/>
    </source>
</evidence>
<dbReference type="PROSITE" id="PS51826">
    <property type="entry name" value="PSBD"/>
    <property type="match status" value="1"/>
</dbReference>
<dbReference type="FunFam" id="2.40.50.100:FF:000010">
    <property type="entry name" value="Acetyltransferase component of pyruvate dehydrogenase complex"/>
    <property type="match status" value="1"/>
</dbReference>
<dbReference type="OrthoDB" id="9805770at2"/>
<organism evidence="12 13">
    <name type="scientific">Eilatimonas milleporae</name>
    <dbReference type="NCBI Taxonomy" id="911205"/>
    <lineage>
        <taxon>Bacteria</taxon>
        <taxon>Pseudomonadati</taxon>
        <taxon>Pseudomonadota</taxon>
        <taxon>Alphaproteobacteria</taxon>
        <taxon>Kordiimonadales</taxon>
        <taxon>Kordiimonadaceae</taxon>
        <taxon>Eilatimonas</taxon>
    </lineage>
</organism>
<evidence type="ECO:0000256" key="3">
    <source>
        <dbReference type="ARBA" id="ARBA00022679"/>
    </source>
</evidence>
<evidence type="ECO:0000256" key="5">
    <source>
        <dbReference type="ARBA" id="ARBA00023315"/>
    </source>
</evidence>
<dbReference type="InterPro" id="IPR000089">
    <property type="entry name" value="Biotin_lipoyl"/>
</dbReference>
<dbReference type="GO" id="GO:0045254">
    <property type="term" value="C:pyruvate dehydrogenase complex"/>
    <property type="evidence" value="ECO:0007669"/>
    <property type="project" value="UniProtKB-UniRule"/>
</dbReference>
<name>A0A3M0CGP0_9PROT</name>
<reference evidence="12 13" key="1">
    <citation type="submission" date="2018-10" db="EMBL/GenBank/DDBJ databases">
        <title>Genomic Encyclopedia of Archaeal and Bacterial Type Strains, Phase II (KMG-II): from individual species to whole genera.</title>
        <authorList>
            <person name="Goeker M."/>
        </authorList>
    </citation>
    <scope>NUCLEOTIDE SEQUENCE [LARGE SCALE GENOMIC DNA]</scope>
    <source>
        <strain evidence="12 13">DSM 25217</strain>
    </source>
</reference>
<dbReference type="Gene3D" id="2.40.50.100">
    <property type="match status" value="1"/>
</dbReference>
<dbReference type="EMBL" id="REFR01000010">
    <property type="protein sequence ID" value="RMB08784.1"/>
    <property type="molecule type" value="Genomic_DNA"/>
</dbReference>
<dbReference type="Proteomes" id="UP000271227">
    <property type="component" value="Unassembled WGS sequence"/>
</dbReference>
<comment type="function">
    <text evidence="6">The pyruvate dehydrogenase complex catalyzes the overall conversion of pyruvate to acetyl-CoA and CO(2). It contains multiple copies of three enzymatic components: pyruvate dehydrogenase (E1), dihydrolipoamide acetyltransferase (E2) and lipoamide dehydrogenase (E3).</text>
</comment>
<dbReference type="Gene3D" id="4.10.320.10">
    <property type="entry name" value="E3-binding domain"/>
    <property type="match status" value="1"/>
</dbReference>
<feature type="region of interest" description="Disordered" evidence="9">
    <location>
        <begin position="85"/>
        <end position="151"/>
    </location>
</feature>
<feature type="domain" description="Peripheral subunit-binding (PSBD)" evidence="11">
    <location>
        <begin position="153"/>
        <end position="190"/>
    </location>
</feature>
<dbReference type="AlphaFoldDB" id="A0A3M0CGP0"/>
<accession>A0A3M0CGP0</accession>
<dbReference type="GO" id="GO:0006086">
    <property type="term" value="P:pyruvate decarboxylation to acetyl-CoA"/>
    <property type="evidence" value="ECO:0007669"/>
    <property type="project" value="InterPro"/>
</dbReference>
<feature type="compositionally biased region" description="Low complexity" evidence="9">
    <location>
        <begin position="86"/>
        <end position="105"/>
    </location>
</feature>
<feature type="compositionally biased region" description="Low complexity" evidence="9">
    <location>
        <begin position="117"/>
        <end position="147"/>
    </location>
</feature>
<dbReference type="CDD" id="cd06849">
    <property type="entry name" value="lipoyl_domain"/>
    <property type="match status" value="1"/>
</dbReference>
<dbReference type="EC" id="2.3.1.12" evidence="8"/>
<feature type="compositionally biased region" description="Pro residues" evidence="9">
    <location>
        <begin position="106"/>
        <end position="116"/>
    </location>
</feature>
<proteinExistence type="inferred from homology"/>
<comment type="catalytic activity">
    <reaction evidence="7 8">
        <text>N(6)-[(R)-dihydrolipoyl]-L-lysyl-[protein] + acetyl-CoA = N(6)-[(R)-S(8)-acetyldihydrolipoyl]-L-lysyl-[protein] + CoA</text>
        <dbReference type="Rhea" id="RHEA:17017"/>
        <dbReference type="Rhea" id="RHEA-COMP:10475"/>
        <dbReference type="Rhea" id="RHEA-COMP:10478"/>
        <dbReference type="ChEBI" id="CHEBI:57287"/>
        <dbReference type="ChEBI" id="CHEBI:57288"/>
        <dbReference type="ChEBI" id="CHEBI:83100"/>
        <dbReference type="ChEBI" id="CHEBI:83111"/>
        <dbReference type="EC" id="2.3.1.12"/>
    </reaction>
</comment>
<dbReference type="InterPro" id="IPR001078">
    <property type="entry name" value="2-oxoacid_DH_actylTfrase"/>
</dbReference>
<dbReference type="NCBIfam" id="TIGR01349">
    <property type="entry name" value="PDHac_trf_mito"/>
    <property type="match status" value="1"/>
</dbReference>
<keyword evidence="5 8" id="KW-0012">Acyltransferase</keyword>
<dbReference type="SUPFAM" id="SSF47005">
    <property type="entry name" value="Peripheral subunit-binding domain of 2-oxo acid dehydrogenase complex"/>
    <property type="match status" value="1"/>
</dbReference>
<keyword evidence="12" id="KW-0670">Pyruvate</keyword>
<dbReference type="InterPro" id="IPR023213">
    <property type="entry name" value="CAT-like_dom_sf"/>
</dbReference>
<evidence type="ECO:0000256" key="6">
    <source>
        <dbReference type="ARBA" id="ARBA00025211"/>
    </source>
</evidence>
<sequence>MAIEITMPALSPTMEEGTLAKWLVKEGDDVTSGDVIAEIETDKATMEVESIDDGTVAKILVAEGTDGVPVGQLIAVLAEEGEDASEAAAGAGSAAPAPKAETPAAAPSPDPAPQAPATPAAAAALASQPAAQTANAAAPVQTPAATAEGERIKASPLARRIAADAGLDLAAISGTGPYGRIVKRDVESARAAPQPVAQPAEAAPGAGAAAPAPAAAAATTPAYGPHEDIPFREERLSNMRKTIARRLSESKQTVPHFYLTIDCEIDTLLAQRKDLNGKLADSGVKLSVNDFIIRAVALALKKVPAANVQFAGDKMYWYERADISVAVAIEGGLITPVVRGADQKGLTEISAAMKDLATRARDGKLMPEDYTGGTFSISNLGMFGIKEFSAVINPPQACILAIGAGEQRPVVRDGAVTTATMMTCVLSCDHRAVDGAVGAEFLAAFKSYIDDPITMLL</sequence>
<comment type="subunit">
    <text evidence="2">Forms a 24-polypeptide structural core with octahedral symmetry.</text>
</comment>
<feature type="compositionally biased region" description="Low complexity" evidence="9">
    <location>
        <begin position="190"/>
        <end position="222"/>
    </location>
</feature>
<dbReference type="PANTHER" id="PTHR23151:SF90">
    <property type="entry name" value="DIHYDROLIPOYLLYSINE-RESIDUE ACETYLTRANSFERASE COMPONENT OF PYRUVATE DEHYDROGENASE COMPLEX, MITOCHONDRIAL-RELATED"/>
    <property type="match status" value="1"/>
</dbReference>
<dbReference type="PROSITE" id="PS00189">
    <property type="entry name" value="LIPOYL"/>
    <property type="match status" value="1"/>
</dbReference>
<evidence type="ECO:0000313" key="13">
    <source>
        <dbReference type="Proteomes" id="UP000271227"/>
    </source>
</evidence>
<dbReference type="InParanoid" id="A0A3M0CGP0"/>
<dbReference type="Pfam" id="PF02817">
    <property type="entry name" value="E3_binding"/>
    <property type="match status" value="1"/>
</dbReference>
<evidence type="ECO:0000256" key="4">
    <source>
        <dbReference type="ARBA" id="ARBA00022823"/>
    </source>
</evidence>
<dbReference type="Pfam" id="PF00364">
    <property type="entry name" value="Biotin_lipoyl"/>
    <property type="match status" value="1"/>
</dbReference>
<dbReference type="SUPFAM" id="SSF51230">
    <property type="entry name" value="Single hybrid motif"/>
    <property type="match status" value="1"/>
</dbReference>
<dbReference type="InterPro" id="IPR003016">
    <property type="entry name" value="2-oxoA_DH_lipoyl-BS"/>
</dbReference>
<keyword evidence="13" id="KW-1185">Reference proteome</keyword>
<dbReference type="FunFam" id="3.30.559.10:FF:000003">
    <property type="entry name" value="Acetyltransferase component of pyruvate dehydrogenase complex"/>
    <property type="match status" value="1"/>
</dbReference>
<keyword evidence="4 8" id="KW-0450">Lipoyl</keyword>
<evidence type="ECO:0000259" key="11">
    <source>
        <dbReference type="PROSITE" id="PS51826"/>
    </source>
</evidence>
<dbReference type="InterPro" id="IPR006257">
    <property type="entry name" value="LAT1"/>
</dbReference>
<evidence type="ECO:0000256" key="7">
    <source>
        <dbReference type="ARBA" id="ARBA00048370"/>
    </source>
</evidence>
<dbReference type="InterPro" id="IPR011053">
    <property type="entry name" value="Single_hybrid_motif"/>
</dbReference>
<evidence type="ECO:0000256" key="2">
    <source>
        <dbReference type="ARBA" id="ARBA00011484"/>
    </source>
</evidence>
<dbReference type="PANTHER" id="PTHR23151">
    <property type="entry name" value="DIHYDROLIPOAMIDE ACETYL/SUCCINYL-TRANSFERASE-RELATED"/>
    <property type="match status" value="1"/>
</dbReference>
<dbReference type="InterPro" id="IPR045257">
    <property type="entry name" value="E2/Pdx1"/>
</dbReference>
<evidence type="ECO:0000256" key="9">
    <source>
        <dbReference type="SAM" id="MobiDB-lite"/>
    </source>
</evidence>
<feature type="region of interest" description="Disordered" evidence="9">
    <location>
        <begin position="190"/>
        <end position="228"/>
    </location>
</feature>
<keyword evidence="3 8" id="KW-0808">Transferase</keyword>
<comment type="similarity">
    <text evidence="1 8">Belongs to the 2-oxoacid dehydrogenase family.</text>
</comment>
<gene>
    <name evidence="12" type="ORF">BXY39_1425</name>
</gene>
<dbReference type="GO" id="GO:0004742">
    <property type="term" value="F:dihydrolipoyllysine-residue acetyltransferase activity"/>
    <property type="evidence" value="ECO:0007669"/>
    <property type="project" value="UniProtKB-UniRule"/>
</dbReference>
<dbReference type="SUPFAM" id="SSF52777">
    <property type="entry name" value="CoA-dependent acyltransferases"/>
    <property type="match status" value="1"/>
</dbReference>
<dbReference type="PROSITE" id="PS50968">
    <property type="entry name" value="BIOTINYL_LIPOYL"/>
    <property type="match status" value="1"/>
</dbReference>
<dbReference type="Gene3D" id="3.30.559.10">
    <property type="entry name" value="Chloramphenicol acetyltransferase-like domain"/>
    <property type="match status" value="1"/>
</dbReference>
<comment type="caution">
    <text evidence="12">The sequence shown here is derived from an EMBL/GenBank/DDBJ whole genome shotgun (WGS) entry which is preliminary data.</text>
</comment>
<feature type="domain" description="Lipoyl-binding" evidence="10">
    <location>
        <begin position="2"/>
        <end position="78"/>
    </location>
</feature>